<evidence type="ECO:0000256" key="7">
    <source>
        <dbReference type="ARBA" id="ARBA00023154"/>
    </source>
</evidence>
<dbReference type="Pfam" id="PF00696">
    <property type="entry name" value="AA_kinase"/>
    <property type="match status" value="1"/>
</dbReference>
<accession>A0A938B4E3</accession>
<dbReference type="GO" id="GO:0019878">
    <property type="term" value="P:lysine biosynthetic process via aminoadipic acid"/>
    <property type="evidence" value="ECO:0007669"/>
    <property type="project" value="UniProtKB-UniRule"/>
</dbReference>
<dbReference type="InterPro" id="IPR036393">
    <property type="entry name" value="AceGlu_kinase-like_sf"/>
</dbReference>
<dbReference type="GO" id="GO:0006526">
    <property type="term" value="P:L-arginine biosynthetic process"/>
    <property type="evidence" value="ECO:0007669"/>
    <property type="project" value="TreeGrafter"/>
</dbReference>
<feature type="binding site" evidence="8">
    <location>
        <position position="168"/>
    </location>
    <ligand>
        <name>substrate</name>
    </ligand>
</feature>
<reference evidence="10" key="1">
    <citation type="submission" date="2019-03" db="EMBL/GenBank/DDBJ databases">
        <title>Lake Tanganyika Metagenome-Assembled Genomes (MAGs).</title>
        <authorList>
            <person name="Tran P."/>
        </authorList>
    </citation>
    <scope>NUCLEOTIDE SEQUENCE</scope>
    <source>
        <strain evidence="10">K_DeepCast_65m_m2_066</strain>
    </source>
</reference>
<comment type="pathway">
    <text evidence="8">Amino-acid biosynthesis; L-lysine biosynthesis via AAA pathway; L-lysine from L-alpha-aminoadipate (Thermus route): step 2/5.</text>
</comment>
<sequence>MIVVKVGGGKGIPIEAVCQDVSALVARGERVILVHGASHETNLLSTALGKPPRFVTSISGVESRYTDRETLDIFNMAYVGKMNKRFVERLQQLGVNAVGLCGADGRTMEGERKAAIKVIEHGKRKVLRDDFTGRIETINTGLLTLLLEHGYTPVLCPPGLSYESEIINVDGDRAAAVLAAAFKAETLVILSNVPGLLRDLDDATSVVRQIDKARVSSYMDLAKGRMKKKIMGAAEALEQGVGTVILGDARVENPIQQALQGQGTVIR</sequence>
<dbReference type="InterPro" id="IPR004662">
    <property type="entry name" value="AcgluKinase_fam"/>
</dbReference>
<comment type="catalytic activity">
    <reaction evidence="8">
        <text>[amino-group carrier protein]-C-terminal-N-(1,4-dicarboxybutan-1-yl)-L-glutamine + ATP = [amino-group carrier protein]-C-terminal-N-(1-carboxy-5-phosphooxy-5-oxopentan-1-yl)-L-glutamine + ADP</text>
        <dbReference type="Rhea" id="RHEA:41944"/>
        <dbReference type="Rhea" id="RHEA-COMP:9694"/>
        <dbReference type="Rhea" id="RHEA-COMP:9712"/>
        <dbReference type="ChEBI" id="CHEBI:30616"/>
        <dbReference type="ChEBI" id="CHEBI:78499"/>
        <dbReference type="ChEBI" id="CHEBI:78503"/>
        <dbReference type="ChEBI" id="CHEBI:456216"/>
        <dbReference type="EC" id="2.7.2.17"/>
    </reaction>
</comment>
<dbReference type="EMBL" id="VGLS01000360">
    <property type="protein sequence ID" value="MBM3224595.1"/>
    <property type="molecule type" value="Genomic_DNA"/>
</dbReference>
<keyword evidence="5 8" id="KW-0418">Kinase</keyword>
<dbReference type="EC" id="2.7.2.17" evidence="8"/>
<keyword evidence="7 8" id="KW-0457">Lysine biosynthesis</keyword>
<dbReference type="NCBIfam" id="NF010659">
    <property type="entry name" value="PRK14058.1-1"/>
    <property type="match status" value="1"/>
</dbReference>
<dbReference type="PANTHER" id="PTHR23342">
    <property type="entry name" value="N-ACETYLGLUTAMATE SYNTHASE"/>
    <property type="match status" value="1"/>
</dbReference>
<evidence type="ECO:0000256" key="4">
    <source>
        <dbReference type="ARBA" id="ARBA00022741"/>
    </source>
</evidence>
<keyword evidence="1 8" id="KW-0963">Cytoplasm</keyword>
<dbReference type="NCBIfam" id="NF010662">
    <property type="entry name" value="PRK14058.1-4"/>
    <property type="match status" value="1"/>
</dbReference>
<dbReference type="NCBIfam" id="NF010661">
    <property type="entry name" value="PRK14058.1-3"/>
    <property type="match status" value="1"/>
</dbReference>
<dbReference type="GO" id="GO:0003991">
    <property type="term" value="F:acetylglutamate kinase activity"/>
    <property type="evidence" value="ECO:0007669"/>
    <property type="project" value="TreeGrafter"/>
</dbReference>
<feature type="binding site" evidence="8">
    <location>
        <position position="64"/>
    </location>
    <ligand>
        <name>substrate</name>
    </ligand>
</feature>
<protein>
    <recommendedName>
        <fullName evidence="8">Putative [LysW]-aminoadipate kinase</fullName>
        <ecNumber evidence="8">2.7.2.17</ecNumber>
    </recommendedName>
</protein>
<gene>
    <name evidence="8" type="primary">lysZ</name>
    <name evidence="10" type="ORF">FJZ47_12435</name>
</gene>
<name>A0A938B4E3_UNCTE</name>
<dbReference type="PRINTS" id="PR00474">
    <property type="entry name" value="GLU5KINASE"/>
</dbReference>
<feature type="site" description="Transition state stabilizer" evidence="8">
    <location>
        <position position="5"/>
    </location>
</feature>
<evidence type="ECO:0000313" key="10">
    <source>
        <dbReference type="EMBL" id="MBM3224595.1"/>
    </source>
</evidence>
<evidence type="ECO:0000259" key="9">
    <source>
        <dbReference type="Pfam" id="PF00696"/>
    </source>
</evidence>
<comment type="similarity">
    <text evidence="8">Belongs to the acetylglutamate kinase family. LysZ subfamily.</text>
</comment>
<feature type="site" description="Transition state stabilizer" evidence="8">
    <location>
        <position position="229"/>
    </location>
</feature>
<dbReference type="Proteomes" id="UP000712673">
    <property type="component" value="Unassembled WGS sequence"/>
</dbReference>
<keyword evidence="2 8" id="KW-0028">Amino-acid biosynthesis</keyword>
<dbReference type="PANTHER" id="PTHR23342:SF20">
    <property type="entry name" value="[LYSW]-AMINOADIPATE KINASE"/>
    <property type="match status" value="1"/>
</dbReference>
<dbReference type="AlphaFoldDB" id="A0A938B4E3"/>
<comment type="subcellular location">
    <subcellularLocation>
        <location evidence="8">Cytoplasm</location>
    </subcellularLocation>
</comment>
<comment type="caution">
    <text evidence="8">Lacks conserved residue(s) required for the propagation of feature annotation.</text>
</comment>
<evidence type="ECO:0000313" key="11">
    <source>
        <dbReference type="Proteomes" id="UP000712673"/>
    </source>
</evidence>
<dbReference type="PIRSF" id="PIRSF000728">
    <property type="entry name" value="NAGK"/>
    <property type="match status" value="1"/>
</dbReference>
<dbReference type="NCBIfam" id="TIGR00761">
    <property type="entry name" value="argB"/>
    <property type="match status" value="1"/>
</dbReference>
<evidence type="ECO:0000256" key="5">
    <source>
        <dbReference type="ARBA" id="ARBA00022777"/>
    </source>
</evidence>
<dbReference type="Gene3D" id="3.40.1160.10">
    <property type="entry name" value="Acetylglutamate kinase-like"/>
    <property type="match status" value="1"/>
</dbReference>
<comment type="caution">
    <text evidence="10">The sequence shown here is derived from an EMBL/GenBank/DDBJ whole genome shotgun (WGS) entry which is preliminary data.</text>
</comment>
<evidence type="ECO:0000256" key="3">
    <source>
        <dbReference type="ARBA" id="ARBA00022679"/>
    </source>
</evidence>
<dbReference type="InterPro" id="IPR001057">
    <property type="entry name" value="Glu/AcGlu_kinase"/>
</dbReference>
<proteinExistence type="inferred from homology"/>
<dbReference type="SUPFAM" id="SSF53633">
    <property type="entry name" value="Carbamate kinase-like"/>
    <property type="match status" value="1"/>
</dbReference>
<keyword evidence="3 8" id="KW-0808">Transferase</keyword>
<dbReference type="HAMAP" id="MF_02082">
    <property type="entry name" value="LysZ"/>
    <property type="match status" value="1"/>
</dbReference>
<evidence type="ECO:0000256" key="1">
    <source>
        <dbReference type="ARBA" id="ARBA00022490"/>
    </source>
</evidence>
<dbReference type="InterPro" id="IPR001048">
    <property type="entry name" value="Asp/Glu/Uridylate_kinase"/>
</dbReference>
<feature type="domain" description="Aspartate/glutamate/uridylate kinase" evidence="9">
    <location>
        <begin position="1"/>
        <end position="245"/>
    </location>
</feature>
<comment type="function">
    <text evidence="8">Catalyzes the phosphorylation of LysW-gamma-alpha-aminoadipate.</text>
</comment>
<evidence type="ECO:0000256" key="6">
    <source>
        <dbReference type="ARBA" id="ARBA00022840"/>
    </source>
</evidence>
<dbReference type="InterPro" id="IPR037529">
    <property type="entry name" value="LysZ"/>
</dbReference>
<evidence type="ECO:0000256" key="2">
    <source>
        <dbReference type="ARBA" id="ARBA00022605"/>
    </source>
</evidence>
<dbReference type="GO" id="GO:0005524">
    <property type="term" value="F:ATP binding"/>
    <property type="evidence" value="ECO:0007669"/>
    <property type="project" value="UniProtKB-KW"/>
</dbReference>
<keyword evidence="6 8" id="KW-0067">ATP-binding</keyword>
<organism evidence="10 11">
    <name type="scientific">Tectimicrobiota bacterium</name>
    <dbReference type="NCBI Taxonomy" id="2528274"/>
    <lineage>
        <taxon>Bacteria</taxon>
        <taxon>Pseudomonadati</taxon>
        <taxon>Nitrospinota/Tectimicrobiota group</taxon>
        <taxon>Candidatus Tectimicrobiota</taxon>
    </lineage>
</organism>
<dbReference type="GO" id="GO:0005737">
    <property type="term" value="C:cytoplasm"/>
    <property type="evidence" value="ECO:0007669"/>
    <property type="project" value="UniProtKB-SubCell"/>
</dbReference>
<evidence type="ECO:0000256" key="8">
    <source>
        <dbReference type="HAMAP-Rule" id="MF_02082"/>
    </source>
</evidence>
<keyword evidence="4 8" id="KW-0547">Nucleotide-binding</keyword>